<protein>
    <submittedName>
        <fullName evidence="2">Ketosteroid isomerase-like protein</fullName>
    </submittedName>
</protein>
<organism evidence="2 3">
    <name type="scientific">Kineosporia succinea</name>
    <dbReference type="NCBI Taxonomy" id="84632"/>
    <lineage>
        <taxon>Bacteria</taxon>
        <taxon>Bacillati</taxon>
        <taxon>Actinomycetota</taxon>
        <taxon>Actinomycetes</taxon>
        <taxon>Kineosporiales</taxon>
        <taxon>Kineosporiaceae</taxon>
        <taxon>Kineosporia</taxon>
    </lineage>
</organism>
<evidence type="ECO:0000313" key="3">
    <source>
        <dbReference type="Proteomes" id="UP001235712"/>
    </source>
</evidence>
<dbReference type="InterPro" id="IPR032710">
    <property type="entry name" value="NTF2-like_dom_sf"/>
</dbReference>
<dbReference type="Gene3D" id="3.10.450.50">
    <property type="match status" value="1"/>
</dbReference>
<name>A0ABT9PDQ8_9ACTN</name>
<feature type="domain" description="SnoaL-like" evidence="1">
    <location>
        <begin position="9"/>
        <end position="102"/>
    </location>
</feature>
<gene>
    <name evidence="2" type="ORF">J2S57_006581</name>
</gene>
<reference evidence="2 3" key="1">
    <citation type="submission" date="2023-07" db="EMBL/GenBank/DDBJ databases">
        <title>Sequencing the genomes of 1000 actinobacteria strains.</title>
        <authorList>
            <person name="Klenk H.-P."/>
        </authorList>
    </citation>
    <scope>NUCLEOTIDE SEQUENCE [LARGE SCALE GENOMIC DNA]</scope>
    <source>
        <strain evidence="2 3">DSM 44388</strain>
    </source>
</reference>
<dbReference type="InterPro" id="IPR037401">
    <property type="entry name" value="SnoaL-like"/>
</dbReference>
<proteinExistence type="predicted"/>
<comment type="caution">
    <text evidence="2">The sequence shown here is derived from an EMBL/GenBank/DDBJ whole genome shotgun (WGS) entry which is preliminary data.</text>
</comment>
<dbReference type="Proteomes" id="UP001235712">
    <property type="component" value="Unassembled WGS sequence"/>
</dbReference>
<keyword evidence="3" id="KW-1185">Reference proteome</keyword>
<dbReference type="RefSeq" id="WP_307250022.1">
    <property type="nucleotide sequence ID" value="NZ_JAUSQZ010000001.1"/>
</dbReference>
<dbReference type="EMBL" id="JAUSQZ010000001">
    <property type="protein sequence ID" value="MDP9830832.1"/>
    <property type="molecule type" value="Genomic_DNA"/>
</dbReference>
<sequence length="123" mass="13950">MSAGQAGTTYVELLKSRDWEGLAALLSPDVVYEMPQTRERIVGLERFVRFNAEYPGDWHLSVRRVVADGPSVALWLEVAVGSERMDACVWLDLSADGLITRITDFWPEAYEPPAGREHLTERW</sequence>
<evidence type="ECO:0000259" key="1">
    <source>
        <dbReference type="Pfam" id="PF12680"/>
    </source>
</evidence>
<accession>A0ABT9PDQ8</accession>
<dbReference type="Pfam" id="PF12680">
    <property type="entry name" value="SnoaL_2"/>
    <property type="match status" value="1"/>
</dbReference>
<dbReference type="SUPFAM" id="SSF54427">
    <property type="entry name" value="NTF2-like"/>
    <property type="match status" value="1"/>
</dbReference>
<evidence type="ECO:0000313" key="2">
    <source>
        <dbReference type="EMBL" id="MDP9830832.1"/>
    </source>
</evidence>